<dbReference type="HAMAP" id="MF_00454">
    <property type="entry name" value="FluC"/>
    <property type="match status" value="1"/>
</dbReference>
<keyword evidence="4 10" id="KW-1133">Transmembrane helix</keyword>
<name>A0A5Q3QBV8_9PSEU</name>
<evidence type="ECO:0000256" key="6">
    <source>
        <dbReference type="ARBA" id="ARBA00023303"/>
    </source>
</evidence>
<keyword evidence="10" id="KW-0479">Metal-binding</keyword>
<proteinExistence type="inferred from homology"/>
<feature type="transmembrane region" description="Helical" evidence="10">
    <location>
        <begin position="30"/>
        <end position="51"/>
    </location>
</feature>
<evidence type="ECO:0000313" key="12">
    <source>
        <dbReference type="Proteomes" id="UP000371041"/>
    </source>
</evidence>
<dbReference type="GO" id="GO:0005886">
    <property type="term" value="C:plasma membrane"/>
    <property type="evidence" value="ECO:0007669"/>
    <property type="project" value="UniProtKB-SubCell"/>
</dbReference>
<dbReference type="AlphaFoldDB" id="A0A5Q3QBV8"/>
<sequence length="130" mass="13650">MIVVALGGGLGALARYGLWHVLPPPPGHFPLATFTANVLGCVLIGVLMVLITEVWSAHRLVRPFLGVGILGGFTTFSTYAVEFHELLRSGLVLGAVGYLTVTLLCALVAVILGVWGTRLGANLVRKSEAS</sequence>
<gene>
    <name evidence="10 11" type="primary">crcB</name>
    <name evidence="10" type="synonym">fluC</name>
    <name evidence="11" type="ORF">GIY23_08715</name>
</gene>
<feature type="transmembrane region" description="Helical" evidence="10">
    <location>
        <begin position="93"/>
        <end position="116"/>
    </location>
</feature>
<evidence type="ECO:0000256" key="5">
    <source>
        <dbReference type="ARBA" id="ARBA00023136"/>
    </source>
</evidence>
<accession>A0A5Q3QBV8</accession>
<dbReference type="GO" id="GO:0046872">
    <property type="term" value="F:metal ion binding"/>
    <property type="evidence" value="ECO:0007669"/>
    <property type="project" value="UniProtKB-KW"/>
</dbReference>
<dbReference type="EMBL" id="CP045929">
    <property type="protein sequence ID" value="QGK72151.1"/>
    <property type="molecule type" value="Genomic_DNA"/>
</dbReference>
<organism evidence="11 12">
    <name type="scientific">Allosaccharopolyspora coralli</name>
    <dbReference type="NCBI Taxonomy" id="2665642"/>
    <lineage>
        <taxon>Bacteria</taxon>
        <taxon>Bacillati</taxon>
        <taxon>Actinomycetota</taxon>
        <taxon>Actinomycetes</taxon>
        <taxon>Pseudonocardiales</taxon>
        <taxon>Pseudonocardiaceae</taxon>
        <taxon>Allosaccharopolyspora</taxon>
    </lineage>
</organism>
<evidence type="ECO:0000256" key="3">
    <source>
        <dbReference type="ARBA" id="ARBA00022692"/>
    </source>
</evidence>
<evidence type="ECO:0000313" key="11">
    <source>
        <dbReference type="EMBL" id="QGK72151.1"/>
    </source>
</evidence>
<evidence type="ECO:0000256" key="1">
    <source>
        <dbReference type="ARBA" id="ARBA00004651"/>
    </source>
</evidence>
<keyword evidence="12" id="KW-1185">Reference proteome</keyword>
<reference evidence="12" key="1">
    <citation type="submission" date="2019-11" db="EMBL/GenBank/DDBJ databases">
        <title>The complete genome sequence of Saccharopolyspora sp. E2A.</title>
        <authorList>
            <person name="Zhang G."/>
        </authorList>
    </citation>
    <scope>NUCLEOTIDE SEQUENCE [LARGE SCALE GENOMIC DNA]</scope>
    <source>
        <strain evidence="12">E2A</strain>
    </source>
</reference>
<comment type="activity regulation">
    <text evidence="10">Na(+) is not transported, but it plays an essential structural role and its presence is essential for fluoride channel function.</text>
</comment>
<keyword evidence="10" id="KW-0915">Sodium</keyword>
<feature type="binding site" evidence="10">
    <location>
        <position position="74"/>
    </location>
    <ligand>
        <name>Na(+)</name>
        <dbReference type="ChEBI" id="CHEBI:29101"/>
        <note>structural</note>
    </ligand>
</feature>
<keyword evidence="10" id="KW-0406">Ion transport</keyword>
<comment type="similarity">
    <text evidence="7 10">Belongs to the fluoride channel Fluc/FEX (TC 1.A.43) family.</text>
</comment>
<keyword evidence="10" id="KW-0813">Transport</keyword>
<dbReference type="InterPro" id="IPR003691">
    <property type="entry name" value="FluC"/>
</dbReference>
<keyword evidence="5 10" id="KW-0472">Membrane</keyword>
<dbReference type="PANTHER" id="PTHR28259">
    <property type="entry name" value="FLUORIDE EXPORT PROTEIN 1-RELATED"/>
    <property type="match status" value="1"/>
</dbReference>
<feature type="binding site" evidence="10">
    <location>
        <position position="71"/>
    </location>
    <ligand>
        <name>Na(+)</name>
        <dbReference type="ChEBI" id="CHEBI:29101"/>
        <note>structural</note>
    </ligand>
</feature>
<feature type="transmembrane region" description="Helical" evidence="10">
    <location>
        <begin position="63"/>
        <end position="81"/>
    </location>
</feature>
<dbReference type="Proteomes" id="UP000371041">
    <property type="component" value="Chromosome"/>
</dbReference>
<keyword evidence="3 10" id="KW-0812">Transmembrane</keyword>
<dbReference type="KEGG" id="sace:GIY23_08715"/>
<evidence type="ECO:0000256" key="2">
    <source>
        <dbReference type="ARBA" id="ARBA00022475"/>
    </source>
</evidence>
<evidence type="ECO:0000256" key="8">
    <source>
        <dbReference type="ARBA" id="ARBA00035585"/>
    </source>
</evidence>
<evidence type="ECO:0000256" key="4">
    <source>
        <dbReference type="ARBA" id="ARBA00022989"/>
    </source>
</evidence>
<keyword evidence="6 10" id="KW-0407">Ion channel</keyword>
<dbReference type="GO" id="GO:0062054">
    <property type="term" value="F:fluoride channel activity"/>
    <property type="evidence" value="ECO:0007669"/>
    <property type="project" value="UniProtKB-UniRule"/>
</dbReference>
<evidence type="ECO:0000256" key="7">
    <source>
        <dbReference type="ARBA" id="ARBA00035120"/>
    </source>
</evidence>
<protein>
    <recommendedName>
        <fullName evidence="10">Fluoride-specific ion channel FluC</fullName>
    </recommendedName>
</protein>
<dbReference type="GO" id="GO:0140114">
    <property type="term" value="P:cellular detoxification of fluoride"/>
    <property type="evidence" value="ECO:0007669"/>
    <property type="project" value="UniProtKB-UniRule"/>
</dbReference>
<keyword evidence="2 10" id="KW-1003">Cell membrane</keyword>
<dbReference type="PANTHER" id="PTHR28259:SF1">
    <property type="entry name" value="FLUORIDE EXPORT PROTEIN 1-RELATED"/>
    <property type="match status" value="1"/>
</dbReference>
<dbReference type="Pfam" id="PF02537">
    <property type="entry name" value="CRCB"/>
    <property type="match status" value="1"/>
</dbReference>
<dbReference type="NCBIfam" id="TIGR00494">
    <property type="entry name" value="crcB"/>
    <property type="match status" value="1"/>
</dbReference>
<comment type="function">
    <text evidence="9 10">Fluoride-specific ion channel. Important for reducing fluoride concentration in the cell, thus reducing its toxicity.</text>
</comment>
<comment type="catalytic activity">
    <reaction evidence="8">
        <text>fluoride(in) = fluoride(out)</text>
        <dbReference type="Rhea" id="RHEA:76159"/>
        <dbReference type="ChEBI" id="CHEBI:17051"/>
    </reaction>
    <physiologicalReaction direction="left-to-right" evidence="8">
        <dbReference type="Rhea" id="RHEA:76160"/>
    </physiologicalReaction>
</comment>
<evidence type="ECO:0000256" key="9">
    <source>
        <dbReference type="ARBA" id="ARBA00049940"/>
    </source>
</evidence>
<comment type="subcellular location">
    <subcellularLocation>
        <location evidence="1 10">Cell membrane</location>
        <topology evidence="1 10">Multi-pass membrane protein</topology>
    </subcellularLocation>
</comment>
<evidence type="ECO:0000256" key="10">
    <source>
        <dbReference type="HAMAP-Rule" id="MF_00454"/>
    </source>
</evidence>